<dbReference type="SUPFAM" id="SSF56317">
    <property type="entry name" value="Carbon-nitrogen hydrolase"/>
    <property type="match status" value="1"/>
</dbReference>
<keyword evidence="2" id="KW-0378">Hydrolase</keyword>
<dbReference type="PANTHER" id="PTHR23088:SF27">
    <property type="entry name" value="DEAMINATED GLUTATHIONE AMIDASE"/>
    <property type="match status" value="1"/>
</dbReference>
<gene>
    <name evidence="2" type="ORF">CQA66_08865</name>
</gene>
<sequence length="290" mass="33238">MPKDTKIKVAIVQFAPLSYQIQENRDKALYLTQEALGSGARIVLLPELFDSGYCVEDRDKEYALTLKDHNSFTLKPLFELAAQYHSYIIACSMEKTQKNIFDTAYIIGPKGFVGKYRKIYLWGNEKHRFARGKKYPIFELEFESFSVRLGLQICYEIGFTEGVRALALQGAEILCCPAAFGEARSYVWNLATRARALENGLFVLAANRSGCETSKLNNEKLYFAGKSKIINPKGEVLQEIVFDEDFSCEEIDLDEVRIQRQNLPYLKDINLNLQQKILRQIDLFNPNNKE</sequence>
<dbReference type="PROSITE" id="PS50263">
    <property type="entry name" value="CN_HYDROLASE"/>
    <property type="match status" value="1"/>
</dbReference>
<evidence type="ECO:0000313" key="3">
    <source>
        <dbReference type="Proteomes" id="UP000256424"/>
    </source>
</evidence>
<dbReference type="InterPro" id="IPR036526">
    <property type="entry name" value="C-N_Hydrolase_sf"/>
</dbReference>
<feature type="domain" description="CN hydrolase" evidence="1">
    <location>
        <begin position="7"/>
        <end position="253"/>
    </location>
</feature>
<dbReference type="Gene3D" id="3.60.110.10">
    <property type="entry name" value="Carbon-nitrogen hydrolase"/>
    <property type="match status" value="1"/>
</dbReference>
<comment type="caution">
    <text evidence="2">The sequence shown here is derived from an EMBL/GenBank/DDBJ whole genome shotgun (WGS) entry which is preliminary data.</text>
</comment>
<name>A0A3D8IXX0_9HELI</name>
<evidence type="ECO:0000313" key="2">
    <source>
        <dbReference type="EMBL" id="RDU69765.1"/>
    </source>
</evidence>
<proteinExistence type="predicted"/>
<protein>
    <submittedName>
        <fullName evidence="2">Carbon-nitrogen hydrolase family protein</fullName>
    </submittedName>
</protein>
<evidence type="ECO:0000259" key="1">
    <source>
        <dbReference type="PROSITE" id="PS50263"/>
    </source>
</evidence>
<dbReference type="PANTHER" id="PTHR23088">
    <property type="entry name" value="NITRILASE-RELATED"/>
    <property type="match status" value="1"/>
</dbReference>
<dbReference type="Proteomes" id="UP000256424">
    <property type="component" value="Unassembled WGS sequence"/>
</dbReference>
<dbReference type="CDD" id="cd07197">
    <property type="entry name" value="nitrilase"/>
    <property type="match status" value="1"/>
</dbReference>
<organism evidence="2 3">
    <name type="scientific">Helicobacter aurati</name>
    <dbReference type="NCBI Taxonomy" id="137778"/>
    <lineage>
        <taxon>Bacteria</taxon>
        <taxon>Pseudomonadati</taxon>
        <taxon>Campylobacterota</taxon>
        <taxon>Epsilonproteobacteria</taxon>
        <taxon>Campylobacterales</taxon>
        <taxon>Helicobacteraceae</taxon>
        <taxon>Helicobacter</taxon>
    </lineage>
</organism>
<dbReference type="GO" id="GO:0016787">
    <property type="term" value="F:hydrolase activity"/>
    <property type="evidence" value="ECO:0007669"/>
    <property type="project" value="UniProtKB-KW"/>
</dbReference>
<dbReference type="InterPro" id="IPR003010">
    <property type="entry name" value="C-N_Hydrolase"/>
</dbReference>
<dbReference type="EMBL" id="NXLW01000027">
    <property type="protein sequence ID" value="RDU69765.1"/>
    <property type="molecule type" value="Genomic_DNA"/>
</dbReference>
<dbReference type="AlphaFoldDB" id="A0A3D8IXX0"/>
<accession>A0A3D8IXX0</accession>
<reference evidence="2 3" key="1">
    <citation type="submission" date="2018-04" db="EMBL/GenBank/DDBJ databases">
        <title>Novel Campyloabacter and Helicobacter Species and Strains.</title>
        <authorList>
            <person name="Mannion A.J."/>
            <person name="Shen Z."/>
            <person name="Fox J.G."/>
        </authorList>
    </citation>
    <scope>NUCLEOTIDE SEQUENCE [LARGE SCALE GENOMIC DNA]</scope>
    <source>
        <strain evidence="2 3">MIT 97-5075</strain>
    </source>
</reference>
<dbReference type="Pfam" id="PF00795">
    <property type="entry name" value="CN_hydrolase"/>
    <property type="match status" value="1"/>
</dbReference>
<dbReference type="RefSeq" id="WP_104763815.1">
    <property type="nucleotide sequence ID" value="NZ_FZPM01000039.1"/>
</dbReference>
<dbReference type="OrthoDB" id="9795543at2"/>
<keyword evidence="3" id="KW-1185">Reference proteome</keyword>